<evidence type="ECO:0000256" key="1">
    <source>
        <dbReference type="ARBA" id="ARBA00022617"/>
    </source>
</evidence>
<dbReference type="PROSITE" id="PS51007">
    <property type="entry name" value="CYTC"/>
    <property type="match status" value="2"/>
</dbReference>
<dbReference type="EMBL" id="BMHT01000003">
    <property type="protein sequence ID" value="GGF10188.1"/>
    <property type="molecule type" value="Genomic_DNA"/>
</dbReference>
<dbReference type="Proteomes" id="UP000632273">
    <property type="component" value="Unassembled WGS sequence"/>
</dbReference>
<dbReference type="PANTHER" id="PTHR35008">
    <property type="entry name" value="BLL4482 PROTEIN-RELATED"/>
    <property type="match status" value="1"/>
</dbReference>
<keyword evidence="3 4" id="KW-0408">Iron</keyword>
<evidence type="ECO:0000313" key="6">
    <source>
        <dbReference type="EMBL" id="GGF10188.1"/>
    </source>
</evidence>
<feature type="domain" description="Cytochrome c" evidence="5">
    <location>
        <begin position="49"/>
        <end position="150"/>
    </location>
</feature>
<feature type="domain" description="Cytochrome c" evidence="5">
    <location>
        <begin position="194"/>
        <end position="307"/>
    </location>
</feature>
<dbReference type="PANTHER" id="PTHR35008:SF4">
    <property type="entry name" value="BLL4482 PROTEIN"/>
    <property type="match status" value="1"/>
</dbReference>
<accession>A0ABQ1U7Y4</accession>
<evidence type="ECO:0000256" key="4">
    <source>
        <dbReference type="PROSITE-ProRule" id="PRU00433"/>
    </source>
</evidence>
<dbReference type="InterPro" id="IPR009056">
    <property type="entry name" value="Cyt_c-like_dom"/>
</dbReference>
<keyword evidence="1 4" id="KW-0349">Heme</keyword>
<proteinExistence type="predicted"/>
<dbReference type="InterPro" id="IPR036909">
    <property type="entry name" value="Cyt_c-like_dom_sf"/>
</dbReference>
<protein>
    <recommendedName>
        <fullName evidence="5">Cytochrome c domain-containing protein</fullName>
    </recommendedName>
</protein>
<dbReference type="Pfam" id="PF13442">
    <property type="entry name" value="Cytochrome_CBB3"/>
    <property type="match status" value="1"/>
</dbReference>
<keyword evidence="7" id="KW-1185">Reference proteome</keyword>
<evidence type="ECO:0000256" key="2">
    <source>
        <dbReference type="ARBA" id="ARBA00022723"/>
    </source>
</evidence>
<evidence type="ECO:0000259" key="5">
    <source>
        <dbReference type="PROSITE" id="PS51007"/>
    </source>
</evidence>
<dbReference type="Gene3D" id="1.10.760.10">
    <property type="entry name" value="Cytochrome c-like domain"/>
    <property type="match status" value="2"/>
</dbReference>
<evidence type="ECO:0000256" key="3">
    <source>
        <dbReference type="ARBA" id="ARBA00023004"/>
    </source>
</evidence>
<sequence length="323" mass="35156">MKKFFKILGGVLGVVVLAVVGFIVWVQARGIPTYDKPPTPTTAVAATPERLAMGRSLVLASCVDCHMNKQTNTLSGHQMLDVPQEFGKLYSANITQDKDHGIGNWTDGEVIALLRTGIGRDGRYRIIMPHFVHMSDEDVNSIVAFLRSDHQWVQADPTTTPAQEPSLLVKTLVNTVMKPTPMPAQPVVAPAPTDQLAYGRYLIVGRYQCYECHSKDFKTNNALEPEKSEGYLGGGNHLLNEQGRDIVSRNITGDPETGIGDWTAGQFQQAVKFGMSPNGPLSAPMPKYSTMSDEDAAAIYAYLQSIPKIKNATPEDKGAVAAK</sequence>
<name>A0ABQ1U7Y4_9BACT</name>
<gene>
    <name evidence="6" type="ORF">GCM10011383_21710</name>
</gene>
<comment type="caution">
    <text evidence="6">The sequence shown here is derived from an EMBL/GenBank/DDBJ whole genome shotgun (WGS) entry which is preliminary data.</text>
</comment>
<dbReference type="InterPro" id="IPR051459">
    <property type="entry name" value="Cytochrome_c-type_DH"/>
</dbReference>
<dbReference type="RefSeq" id="WP_188813950.1">
    <property type="nucleotide sequence ID" value="NZ_BMHT01000003.1"/>
</dbReference>
<evidence type="ECO:0000313" key="7">
    <source>
        <dbReference type="Proteomes" id="UP000632273"/>
    </source>
</evidence>
<dbReference type="SUPFAM" id="SSF46626">
    <property type="entry name" value="Cytochrome c"/>
    <property type="match status" value="2"/>
</dbReference>
<keyword evidence="2 4" id="KW-0479">Metal-binding</keyword>
<reference evidence="7" key="1">
    <citation type="journal article" date="2019" name="Int. J. Syst. Evol. Microbiol.">
        <title>The Global Catalogue of Microorganisms (GCM) 10K type strain sequencing project: providing services to taxonomists for standard genome sequencing and annotation.</title>
        <authorList>
            <consortium name="The Broad Institute Genomics Platform"/>
            <consortium name="The Broad Institute Genome Sequencing Center for Infectious Disease"/>
            <person name="Wu L."/>
            <person name="Ma J."/>
        </authorList>
    </citation>
    <scope>NUCLEOTIDE SEQUENCE [LARGE SCALE GENOMIC DNA]</scope>
    <source>
        <strain evidence="7">CGMCC 1.15197</strain>
    </source>
</reference>
<organism evidence="6 7">
    <name type="scientific">Hymenobacter cavernae</name>
    <dbReference type="NCBI Taxonomy" id="2044852"/>
    <lineage>
        <taxon>Bacteria</taxon>
        <taxon>Pseudomonadati</taxon>
        <taxon>Bacteroidota</taxon>
        <taxon>Cytophagia</taxon>
        <taxon>Cytophagales</taxon>
        <taxon>Hymenobacteraceae</taxon>
        <taxon>Hymenobacter</taxon>
    </lineage>
</organism>